<proteinExistence type="inferred from homology"/>
<reference evidence="9 10" key="1">
    <citation type="submission" date="2013-04" db="EMBL/GenBank/DDBJ databases">
        <title>The Genome Sequence of Propionimicrobium lymphophilum ACS-093-V-SCH5.</title>
        <authorList>
            <consortium name="The Broad Institute Genomics Platform"/>
            <person name="Earl A."/>
            <person name="Ward D."/>
            <person name="Feldgarden M."/>
            <person name="Gevers D."/>
            <person name="Saerens B."/>
            <person name="Vaneechoutte M."/>
            <person name="Walker B."/>
            <person name="Young S."/>
            <person name="Zeng Q."/>
            <person name="Gargeya S."/>
            <person name="Fitzgerald M."/>
            <person name="Haas B."/>
            <person name="Abouelleil A."/>
            <person name="Allen A.W."/>
            <person name="Alvarado L."/>
            <person name="Arachchi H.M."/>
            <person name="Berlin A.M."/>
            <person name="Chapman S.B."/>
            <person name="Gainer-Dewar J."/>
            <person name="Goldberg J."/>
            <person name="Griggs A."/>
            <person name="Gujja S."/>
            <person name="Hansen M."/>
            <person name="Howarth C."/>
            <person name="Imamovic A."/>
            <person name="Ireland A."/>
            <person name="Larimer J."/>
            <person name="McCowan C."/>
            <person name="Murphy C."/>
            <person name="Pearson M."/>
            <person name="Poon T.W."/>
            <person name="Priest M."/>
            <person name="Roberts A."/>
            <person name="Saif S."/>
            <person name="Shea T."/>
            <person name="Sisk P."/>
            <person name="Sykes S."/>
            <person name="Wortman J."/>
            <person name="Nusbaum C."/>
            <person name="Birren B."/>
        </authorList>
    </citation>
    <scope>NUCLEOTIDE SEQUENCE [LARGE SCALE GENOMIC DNA]</scope>
    <source>
        <strain evidence="9 10">ACS-093-V-SCH5</strain>
    </source>
</reference>
<evidence type="ECO:0000313" key="10">
    <source>
        <dbReference type="Proteomes" id="UP000014417"/>
    </source>
</evidence>
<keyword evidence="6 7" id="KW-0131">Cell cycle</keyword>
<evidence type="ECO:0000256" key="3">
    <source>
        <dbReference type="ARBA" id="ARBA00022692"/>
    </source>
</evidence>
<dbReference type="GO" id="GO:0051301">
    <property type="term" value="P:cell division"/>
    <property type="evidence" value="ECO:0007669"/>
    <property type="project" value="UniProtKB-UniRule"/>
</dbReference>
<sequence length="132" mass="14775">MQGAVAFTARDGIINRVSDNLEENEKKFDHADQAERAKRRASRFGNPAKAAKARDKQLATLKEEYMVERKHPTHRDWVPYVFVPMGLLGVLWLVVFYIAGSKIGFMSAMGNWNFGVGLGLIAAAFGVSTMWK</sequence>
<dbReference type="InterPro" id="IPR009619">
    <property type="entry name" value="CrgA"/>
</dbReference>
<gene>
    <name evidence="7" type="primary">crgA</name>
    <name evidence="9" type="ORF">HMPREF9306_00450</name>
</gene>
<keyword evidence="1 7" id="KW-1003">Cell membrane</keyword>
<evidence type="ECO:0000256" key="1">
    <source>
        <dbReference type="ARBA" id="ARBA00022475"/>
    </source>
</evidence>
<comment type="function">
    <text evidence="7">Involved in cell division.</text>
</comment>
<keyword evidence="3 7" id="KW-0812">Transmembrane</keyword>
<dbReference type="Proteomes" id="UP000014417">
    <property type="component" value="Unassembled WGS sequence"/>
</dbReference>
<dbReference type="AlphaFoldDB" id="S2WM13"/>
<dbReference type="Pfam" id="PF06781">
    <property type="entry name" value="CrgA"/>
    <property type="match status" value="1"/>
</dbReference>
<comment type="similarity">
    <text evidence="7">Belongs to the CrgA family.</text>
</comment>
<keyword evidence="10" id="KW-1185">Reference proteome</keyword>
<evidence type="ECO:0000313" key="9">
    <source>
        <dbReference type="EMBL" id="EPD33692.1"/>
    </source>
</evidence>
<dbReference type="HAMAP" id="MF_00631">
    <property type="entry name" value="CrgA"/>
    <property type="match status" value="1"/>
</dbReference>
<feature type="transmembrane region" description="Helical" evidence="7">
    <location>
        <begin position="77"/>
        <end position="100"/>
    </location>
</feature>
<name>S2WM13_9ACTN</name>
<protein>
    <recommendedName>
        <fullName evidence="7">Cell division protein CrgA</fullName>
    </recommendedName>
</protein>
<keyword evidence="2 7" id="KW-0132">Cell division</keyword>
<comment type="subcellular location">
    <subcellularLocation>
        <location evidence="7">Cell membrane</location>
        <topology evidence="7">Multi-pass membrane protein</topology>
    </subcellularLocation>
</comment>
<dbReference type="HOGENOM" id="CLU_1915204_0_0_11"/>
<evidence type="ECO:0000256" key="6">
    <source>
        <dbReference type="ARBA" id="ARBA00023306"/>
    </source>
</evidence>
<dbReference type="EMBL" id="AGZR01000004">
    <property type="protein sequence ID" value="EPD33692.1"/>
    <property type="molecule type" value="Genomic_DNA"/>
</dbReference>
<evidence type="ECO:0000256" key="8">
    <source>
        <dbReference type="SAM" id="MobiDB-lite"/>
    </source>
</evidence>
<evidence type="ECO:0000256" key="2">
    <source>
        <dbReference type="ARBA" id="ARBA00022618"/>
    </source>
</evidence>
<dbReference type="STRING" id="883161.HMPREF9306_00450"/>
<keyword evidence="4 7" id="KW-1133">Transmembrane helix</keyword>
<comment type="caution">
    <text evidence="9">The sequence shown here is derived from an EMBL/GenBank/DDBJ whole genome shotgun (WGS) entry which is preliminary data.</text>
</comment>
<feature type="compositionally biased region" description="Basic and acidic residues" evidence="8">
    <location>
        <begin position="25"/>
        <end position="36"/>
    </location>
</feature>
<organism evidence="9 10">
    <name type="scientific">Propionimicrobium lymphophilum ACS-093-V-SCH5</name>
    <dbReference type="NCBI Taxonomy" id="883161"/>
    <lineage>
        <taxon>Bacteria</taxon>
        <taxon>Bacillati</taxon>
        <taxon>Actinomycetota</taxon>
        <taxon>Actinomycetes</taxon>
        <taxon>Propionibacteriales</taxon>
        <taxon>Propionibacteriaceae</taxon>
        <taxon>Propionimicrobium</taxon>
    </lineage>
</organism>
<accession>S2WM13</accession>
<evidence type="ECO:0000256" key="5">
    <source>
        <dbReference type="ARBA" id="ARBA00023136"/>
    </source>
</evidence>
<evidence type="ECO:0000256" key="4">
    <source>
        <dbReference type="ARBA" id="ARBA00022989"/>
    </source>
</evidence>
<keyword evidence="5 7" id="KW-0472">Membrane</keyword>
<feature type="region of interest" description="Disordered" evidence="8">
    <location>
        <begin position="25"/>
        <end position="54"/>
    </location>
</feature>
<evidence type="ECO:0000256" key="7">
    <source>
        <dbReference type="HAMAP-Rule" id="MF_00631"/>
    </source>
</evidence>
<feature type="transmembrane region" description="Helical" evidence="7">
    <location>
        <begin position="112"/>
        <end position="131"/>
    </location>
</feature>
<dbReference type="GO" id="GO:0005886">
    <property type="term" value="C:plasma membrane"/>
    <property type="evidence" value="ECO:0007669"/>
    <property type="project" value="UniProtKB-SubCell"/>
</dbReference>